<evidence type="ECO:0000313" key="2">
    <source>
        <dbReference type="Proteomes" id="UP000068164"/>
    </source>
</evidence>
<proteinExistence type="predicted"/>
<dbReference type="AlphaFoldDB" id="A0A109K2A1"/>
<accession>A0A109K2A1</accession>
<name>A0A109K2A1_9HYPH</name>
<dbReference type="RefSeq" id="WP_062368571.1">
    <property type="nucleotide sequence ID" value="NZ_LNCD01000012.1"/>
</dbReference>
<gene>
    <name evidence="1" type="ORF">AS026_28640</name>
</gene>
<sequence>MPDKKQVEEMLAKVSDSYISECYRAVERAFQHDASLSDDQKSLFQQFEQDGVYYGTDIYSDWAEWRDMLKREIESRNLGV</sequence>
<evidence type="ECO:0000313" key="1">
    <source>
        <dbReference type="EMBL" id="KWV59356.1"/>
    </source>
</evidence>
<dbReference type="OrthoDB" id="9871827at2"/>
<dbReference type="Proteomes" id="UP000068164">
    <property type="component" value="Unassembled WGS sequence"/>
</dbReference>
<protein>
    <submittedName>
        <fullName evidence="1">Uncharacterized protein</fullName>
    </submittedName>
</protein>
<dbReference type="EMBL" id="LNCD01000012">
    <property type="protein sequence ID" value="KWV59356.1"/>
    <property type="molecule type" value="Genomic_DNA"/>
</dbReference>
<organism evidence="1 2">
    <name type="scientific">Rhizobium altiplani</name>
    <dbReference type="NCBI Taxonomy" id="1864509"/>
    <lineage>
        <taxon>Bacteria</taxon>
        <taxon>Pseudomonadati</taxon>
        <taxon>Pseudomonadota</taxon>
        <taxon>Alphaproteobacteria</taxon>
        <taxon>Hyphomicrobiales</taxon>
        <taxon>Rhizobiaceae</taxon>
        <taxon>Rhizobium/Agrobacterium group</taxon>
        <taxon>Rhizobium</taxon>
    </lineage>
</organism>
<comment type="caution">
    <text evidence="1">The sequence shown here is derived from an EMBL/GenBank/DDBJ whole genome shotgun (WGS) entry which is preliminary data.</text>
</comment>
<keyword evidence="2" id="KW-1185">Reference proteome</keyword>
<reference evidence="1 2" key="1">
    <citation type="submission" date="2015-11" db="EMBL/GenBank/DDBJ databases">
        <title>Draft Genome Sequence of the Strain BR 10423 (Rhizobium sp.) isolated from nodules of Mimosa pudica.</title>
        <authorList>
            <person name="Barauna A.C."/>
            <person name="Zilli J.E."/>
            <person name="Simoes-Araujo J.L."/>
            <person name="Reis V.M."/>
            <person name="James E.K."/>
            <person name="Reis F.B.Jr."/>
            <person name="Rouws L.F."/>
            <person name="Passos S.R."/>
            <person name="Gois S.R."/>
        </authorList>
    </citation>
    <scope>NUCLEOTIDE SEQUENCE [LARGE SCALE GENOMIC DNA]</scope>
    <source>
        <strain evidence="1 2">BR10423</strain>
    </source>
</reference>